<organism evidence="3 4">
    <name type="scientific">Roseibium litorale</name>
    <dbReference type="NCBI Taxonomy" id="2803841"/>
    <lineage>
        <taxon>Bacteria</taxon>
        <taxon>Pseudomonadati</taxon>
        <taxon>Pseudomonadota</taxon>
        <taxon>Alphaproteobacteria</taxon>
        <taxon>Hyphomicrobiales</taxon>
        <taxon>Stappiaceae</taxon>
        <taxon>Roseibium</taxon>
    </lineage>
</organism>
<gene>
    <name evidence="3" type="ORF">IG616_17230</name>
</gene>
<accession>A0ABR9CSA3</accession>
<evidence type="ECO:0000259" key="2">
    <source>
        <dbReference type="Pfam" id="PF01636"/>
    </source>
</evidence>
<sequence>MSEASCDFVAGRENQVFKVKGDRGTFALRIRRPGLRSVTELRSELVWLDAMDRAGLSVPRPEPSASGFLLETVDGHQVDLVGWLDGRPLGRSREPLELDNPAGIFFALGRELARLHDASDAFVPPKGFLRVHWDADGLLGDDPLWGRFWENPSLDAETRNLLLTFRSKAGEELKRLSSTLDYGLIHADPVRENVLLDGDCLRFIDFDDGGYGFRLFDIATALLKNRKEPDYMTLKANLIEGYASVRQLDMSRLGLFMALRAVTYVGWVVPRMGEEGSPIRNTRFVADACELCSDYLRQSAAI</sequence>
<evidence type="ECO:0000313" key="4">
    <source>
        <dbReference type="Proteomes" id="UP000632063"/>
    </source>
</evidence>
<dbReference type="InterPro" id="IPR011009">
    <property type="entry name" value="Kinase-like_dom_sf"/>
</dbReference>
<dbReference type="PANTHER" id="PTHR21064">
    <property type="entry name" value="AMINOGLYCOSIDE PHOSPHOTRANSFERASE DOMAIN-CONTAINING PROTEIN-RELATED"/>
    <property type="match status" value="1"/>
</dbReference>
<comment type="similarity">
    <text evidence="1">Belongs to the pseudomonas-type ThrB family.</text>
</comment>
<evidence type="ECO:0000256" key="1">
    <source>
        <dbReference type="ARBA" id="ARBA00038240"/>
    </source>
</evidence>
<evidence type="ECO:0000313" key="3">
    <source>
        <dbReference type="EMBL" id="MBD8893290.1"/>
    </source>
</evidence>
<keyword evidence="4" id="KW-1185">Reference proteome</keyword>
<dbReference type="Gene3D" id="3.30.200.20">
    <property type="entry name" value="Phosphorylase Kinase, domain 1"/>
    <property type="match status" value="1"/>
</dbReference>
<protein>
    <submittedName>
        <fullName evidence="3">Phosphotransferase</fullName>
    </submittedName>
</protein>
<name>A0ABR9CSA3_9HYPH</name>
<comment type="caution">
    <text evidence="3">The sequence shown here is derived from an EMBL/GenBank/DDBJ whole genome shotgun (WGS) entry which is preliminary data.</text>
</comment>
<reference evidence="4" key="1">
    <citation type="submission" date="2020-09" db="EMBL/GenBank/DDBJ databases">
        <title>The genome sequence of strain Labrenzia suaedae 4C16A.</title>
        <authorList>
            <person name="Liu Y."/>
        </authorList>
    </citation>
    <scope>NUCLEOTIDE SEQUENCE [LARGE SCALE GENOMIC DNA]</scope>
    <source>
        <strain evidence="4">4C16A</strain>
    </source>
</reference>
<dbReference type="Pfam" id="PF01636">
    <property type="entry name" value="APH"/>
    <property type="match status" value="1"/>
</dbReference>
<dbReference type="InterPro" id="IPR002575">
    <property type="entry name" value="Aminoglycoside_PTrfase"/>
</dbReference>
<dbReference type="EMBL" id="JACYXI010000012">
    <property type="protein sequence ID" value="MBD8893290.1"/>
    <property type="molecule type" value="Genomic_DNA"/>
</dbReference>
<dbReference type="Gene3D" id="3.90.1200.10">
    <property type="match status" value="1"/>
</dbReference>
<dbReference type="PANTHER" id="PTHR21064:SF6">
    <property type="entry name" value="AMINOGLYCOSIDE PHOSPHOTRANSFERASE DOMAIN-CONTAINING PROTEIN"/>
    <property type="match status" value="1"/>
</dbReference>
<feature type="domain" description="Aminoglycoside phosphotransferase" evidence="2">
    <location>
        <begin position="10"/>
        <end position="246"/>
    </location>
</feature>
<dbReference type="SUPFAM" id="SSF56112">
    <property type="entry name" value="Protein kinase-like (PK-like)"/>
    <property type="match status" value="1"/>
</dbReference>
<dbReference type="Proteomes" id="UP000632063">
    <property type="component" value="Unassembled WGS sequence"/>
</dbReference>
<dbReference type="InterPro" id="IPR050249">
    <property type="entry name" value="Pseudomonas-type_ThrB"/>
</dbReference>
<proteinExistence type="inferred from homology"/>
<reference evidence="3 4" key="2">
    <citation type="journal article" date="2021" name="Int. J. Syst. Evol. Microbiol.">
        <title>Roseibium litorale sp. nov., isolated from a tidal flat sediment and proposal for the reclassification of Labrenzia polysiphoniae as Roseibium polysiphoniae comb. nov.</title>
        <authorList>
            <person name="Liu Y."/>
            <person name="Pei T."/>
            <person name="Du J."/>
            <person name="Chao M."/>
            <person name="Deng M.R."/>
            <person name="Zhu H."/>
        </authorList>
    </citation>
    <scope>NUCLEOTIDE SEQUENCE [LARGE SCALE GENOMIC DNA]</scope>
    <source>
        <strain evidence="3 4">4C16A</strain>
    </source>
</reference>